<organism evidence="3 4">
    <name type="scientific">Paenochrobactrum gallinarii</name>
    <dbReference type="NCBI Taxonomy" id="643673"/>
    <lineage>
        <taxon>Bacteria</taxon>
        <taxon>Pseudomonadati</taxon>
        <taxon>Pseudomonadota</taxon>
        <taxon>Alphaproteobacteria</taxon>
        <taxon>Hyphomicrobiales</taxon>
        <taxon>Brucellaceae</taxon>
        <taxon>Paenochrobactrum</taxon>
    </lineage>
</organism>
<dbReference type="EMBL" id="JACIIU010000002">
    <property type="protein sequence ID" value="MBB6260368.1"/>
    <property type="molecule type" value="Genomic_DNA"/>
</dbReference>
<dbReference type="PANTHER" id="PTHR33376:SF2">
    <property type="entry name" value="DICARBOXYLATE-BINDING PERIPLASMIC PROTEIN"/>
    <property type="match status" value="1"/>
</dbReference>
<sequence>MKSLLKLTLAALATTVVFSTISNAADYRIGLITPPSHQWSVQAVEMAKTLNEKTDGRVNLLVFPSGQLGSEAQVLQQMQAGAVDFSFMTLGEFANRNANFGIFLAPYLVKDIDGAQALLKGPTALKLLEEVKPLGLVGFGYGMAGMRQIVMRGDVKDGADLSGKKIRTIPLAPELDFWKKLGAAPTPMPLPALYDAFANGQVDGMQIDFEGTWNSSYYEHAGTILDSNHMMFPMVAVGSARKWATISPEDQEILRSTMVEYLDKIVSSYDQIDNDYLEKLKGTKVQVKSVDRSFFGAPIEDWYKEWREKTPLLKELEAEAAAL</sequence>
<dbReference type="RefSeq" id="WP_184220513.1">
    <property type="nucleotide sequence ID" value="NZ_JACIIU010000002.1"/>
</dbReference>
<evidence type="ECO:0000313" key="4">
    <source>
        <dbReference type="Proteomes" id="UP000555393"/>
    </source>
</evidence>
<dbReference type="PANTHER" id="PTHR33376">
    <property type="match status" value="1"/>
</dbReference>
<reference evidence="3 4" key="1">
    <citation type="submission" date="2020-08" db="EMBL/GenBank/DDBJ databases">
        <title>Genomic Encyclopedia of Type Strains, Phase IV (KMG-IV): sequencing the most valuable type-strain genomes for metagenomic binning, comparative biology and taxonomic classification.</title>
        <authorList>
            <person name="Goeker M."/>
        </authorList>
    </citation>
    <scope>NUCLEOTIDE SEQUENCE [LARGE SCALE GENOMIC DNA]</scope>
    <source>
        <strain evidence="3 4">DSM 22336</strain>
    </source>
</reference>
<dbReference type="Proteomes" id="UP000555393">
    <property type="component" value="Unassembled WGS sequence"/>
</dbReference>
<name>A0A841M2I6_9HYPH</name>
<feature type="chain" id="PRO_5032361081" evidence="2">
    <location>
        <begin position="25"/>
        <end position="323"/>
    </location>
</feature>
<dbReference type="InterPro" id="IPR038404">
    <property type="entry name" value="TRAP_DctP_sf"/>
</dbReference>
<protein>
    <submittedName>
        <fullName evidence="3">TRAP-type C4-dicarboxylate transport system substrate-binding protein</fullName>
    </submittedName>
</protein>
<dbReference type="NCBIfam" id="NF037995">
    <property type="entry name" value="TRAP_S1"/>
    <property type="match status" value="1"/>
</dbReference>
<proteinExistence type="predicted"/>
<dbReference type="CDD" id="cd13603">
    <property type="entry name" value="PBP2_TRAP_Siap_TeaA_like"/>
    <property type="match status" value="1"/>
</dbReference>
<feature type="signal peptide" evidence="2">
    <location>
        <begin position="1"/>
        <end position="24"/>
    </location>
</feature>
<dbReference type="GO" id="GO:0030246">
    <property type="term" value="F:carbohydrate binding"/>
    <property type="evidence" value="ECO:0007669"/>
    <property type="project" value="TreeGrafter"/>
</dbReference>
<comment type="caution">
    <text evidence="3">The sequence shown here is derived from an EMBL/GenBank/DDBJ whole genome shotgun (WGS) entry which is preliminary data.</text>
</comment>
<dbReference type="SUPFAM" id="SSF53850">
    <property type="entry name" value="Periplasmic binding protein-like II"/>
    <property type="match status" value="1"/>
</dbReference>
<evidence type="ECO:0000313" key="3">
    <source>
        <dbReference type="EMBL" id="MBB6260368.1"/>
    </source>
</evidence>
<evidence type="ECO:0000256" key="2">
    <source>
        <dbReference type="SAM" id="SignalP"/>
    </source>
</evidence>
<dbReference type="Pfam" id="PF03480">
    <property type="entry name" value="DctP"/>
    <property type="match status" value="1"/>
</dbReference>
<dbReference type="AlphaFoldDB" id="A0A841M2I6"/>
<dbReference type="Gene3D" id="3.40.190.170">
    <property type="entry name" value="Bacterial extracellular solute-binding protein, family 7"/>
    <property type="match status" value="1"/>
</dbReference>
<dbReference type="InterPro" id="IPR018389">
    <property type="entry name" value="DctP_fam"/>
</dbReference>
<keyword evidence="1 2" id="KW-0732">Signal</keyword>
<gene>
    <name evidence="3" type="ORF">FHS77_000892</name>
</gene>
<evidence type="ECO:0000256" key="1">
    <source>
        <dbReference type="ARBA" id="ARBA00022729"/>
    </source>
</evidence>
<keyword evidence="4" id="KW-1185">Reference proteome</keyword>
<accession>A0A841M2I6</accession>
<dbReference type="GO" id="GO:0055085">
    <property type="term" value="P:transmembrane transport"/>
    <property type="evidence" value="ECO:0007669"/>
    <property type="project" value="InterPro"/>
</dbReference>